<name>A0AAC8Z2P7_SPHMC</name>
<dbReference type="GO" id="GO:0003700">
    <property type="term" value="F:DNA-binding transcription factor activity"/>
    <property type="evidence" value="ECO:0007669"/>
    <property type="project" value="InterPro"/>
</dbReference>
<gene>
    <name evidence="5" type="ORF">ATM17_16975</name>
</gene>
<dbReference type="InterPro" id="IPR018060">
    <property type="entry name" value="HTH_AraC"/>
</dbReference>
<dbReference type="InterPro" id="IPR053142">
    <property type="entry name" value="PchR_regulatory_protein"/>
</dbReference>
<sequence length="383" mass="41193">MQQAIPPGSGAQTAAVTISPLTRGRKSLRVTAAAARRRFPVDADTLPAVSVEREVPDFLGDEDPERIPGVETFTQLGHPGHFRVHGLTDHAFGHFEFCRLDDGFFAGICDTTYLEPLATTMVADNMLRVIIASEGDGEYATARGEIVDFKGPGAVIIIEPAGQPPAETVFFGRNLGVHLYIHCDALKRLYAGEEGDLPALLRAFIAGSLPATVARRLPLTPQLLRFLEDLKDCTLEGRSRRLLIQSKAIEILCHAFEALDQDANGEAFAGASKLAASGVLKAQRLLSDNFVSPPSLDDLAHQVGLSRSGLCAAFRQIVGQTVFDYIADLRMQQALALLNESGATISEVAYAVGYGHPSSFSVAVQRRFGTTASELRRRGLPAA</sequence>
<keyword evidence="2" id="KW-0238">DNA-binding</keyword>
<dbReference type="Gene3D" id="1.10.10.60">
    <property type="entry name" value="Homeodomain-like"/>
    <property type="match status" value="2"/>
</dbReference>
<dbReference type="PROSITE" id="PS01124">
    <property type="entry name" value="HTH_ARAC_FAMILY_2"/>
    <property type="match status" value="1"/>
</dbReference>
<reference evidence="6" key="1">
    <citation type="submission" date="2015-11" db="EMBL/GenBank/DDBJ databases">
        <title>Complete genome sequence of a polyethylene-glycol degrader Sphingopyxis macrogoltabida 203N (NBRC 111659).</title>
        <authorList>
            <person name="Yoshiyuki O."/>
            <person name="Shouta N."/>
            <person name="Nagata Y."/>
            <person name="Numata M."/>
            <person name="Tsuchikane K."/>
            <person name="Hosoyama A."/>
            <person name="Yamazoe A."/>
            <person name="Tsuda M."/>
            <person name="Fujita N."/>
            <person name="Kawai F."/>
        </authorList>
    </citation>
    <scope>NUCLEOTIDE SEQUENCE [LARGE SCALE GENOMIC DNA]</scope>
    <source>
        <strain evidence="6">203N</strain>
    </source>
</reference>
<keyword evidence="3" id="KW-0804">Transcription</keyword>
<evidence type="ECO:0000313" key="5">
    <source>
        <dbReference type="EMBL" id="AMU90717.1"/>
    </source>
</evidence>
<dbReference type="KEGG" id="smaz:LH19_16405"/>
<dbReference type="RefSeq" id="WP_054730048.1">
    <property type="nucleotide sequence ID" value="NZ_CP009429.1"/>
</dbReference>
<evidence type="ECO:0000256" key="1">
    <source>
        <dbReference type="ARBA" id="ARBA00023015"/>
    </source>
</evidence>
<evidence type="ECO:0000259" key="4">
    <source>
        <dbReference type="PROSITE" id="PS01124"/>
    </source>
</evidence>
<feature type="domain" description="HTH araC/xylS-type" evidence="4">
    <location>
        <begin position="280"/>
        <end position="378"/>
    </location>
</feature>
<keyword evidence="1" id="KW-0805">Transcription regulation</keyword>
<dbReference type="AlphaFoldDB" id="A0AAC8Z2P7"/>
<dbReference type="SUPFAM" id="SSF46689">
    <property type="entry name" value="Homeodomain-like"/>
    <property type="match status" value="2"/>
</dbReference>
<accession>A0AAC8Z2P7</accession>
<dbReference type="PANTHER" id="PTHR47893">
    <property type="entry name" value="REGULATORY PROTEIN PCHR"/>
    <property type="match status" value="1"/>
</dbReference>
<dbReference type="InterPro" id="IPR009057">
    <property type="entry name" value="Homeodomain-like_sf"/>
</dbReference>
<protein>
    <recommendedName>
        <fullName evidence="4">HTH araC/xylS-type domain-containing protein</fullName>
    </recommendedName>
</protein>
<evidence type="ECO:0000256" key="3">
    <source>
        <dbReference type="ARBA" id="ARBA00023163"/>
    </source>
</evidence>
<evidence type="ECO:0000313" key="6">
    <source>
        <dbReference type="Proteomes" id="UP000076088"/>
    </source>
</evidence>
<keyword evidence="6" id="KW-1185">Reference proteome</keyword>
<dbReference type="SMART" id="SM00342">
    <property type="entry name" value="HTH_ARAC"/>
    <property type="match status" value="1"/>
</dbReference>
<dbReference type="InterPro" id="IPR018062">
    <property type="entry name" value="HTH_AraC-typ_CS"/>
</dbReference>
<dbReference type="GO" id="GO:0043565">
    <property type="term" value="F:sequence-specific DNA binding"/>
    <property type="evidence" value="ECO:0007669"/>
    <property type="project" value="InterPro"/>
</dbReference>
<evidence type="ECO:0000256" key="2">
    <source>
        <dbReference type="ARBA" id="ARBA00023125"/>
    </source>
</evidence>
<organism evidence="5 6">
    <name type="scientific">Sphingopyxis macrogoltabida</name>
    <name type="common">Sphingomonas macrogoltabidus</name>
    <dbReference type="NCBI Taxonomy" id="33050"/>
    <lineage>
        <taxon>Bacteria</taxon>
        <taxon>Pseudomonadati</taxon>
        <taxon>Pseudomonadota</taxon>
        <taxon>Alphaproteobacteria</taxon>
        <taxon>Sphingomonadales</taxon>
        <taxon>Sphingomonadaceae</taxon>
        <taxon>Sphingopyxis</taxon>
    </lineage>
</organism>
<dbReference type="PROSITE" id="PS00041">
    <property type="entry name" value="HTH_ARAC_FAMILY_1"/>
    <property type="match status" value="1"/>
</dbReference>
<dbReference type="Proteomes" id="UP000076088">
    <property type="component" value="Chromosome"/>
</dbReference>
<dbReference type="EMBL" id="CP013344">
    <property type="protein sequence ID" value="AMU90717.1"/>
    <property type="molecule type" value="Genomic_DNA"/>
</dbReference>
<proteinExistence type="predicted"/>
<dbReference type="PANTHER" id="PTHR47893:SF1">
    <property type="entry name" value="REGULATORY PROTEIN PCHR"/>
    <property type="match status" value="1"/>
</dbReference>
<dbReference type="Pfam" id="PF12833">
    <property type="entry name" value="HTH_18"/>
    <property type="match status" value="1"/>
</dbReference>
<reference evidence="5 6" key="2">
    <citation type="journal article" date="2016" name="Genome Announc.">
        <title>Complete Genome Sequence of Sphingopyxis macrogoltabida Strain 203N (NBRC 111659), a Polyethylene Glycol Degrader.</title>
        <authorList>
            <person name="Ohtsubo Y."/>
            <person name="Nonoyama S."/>
            <person name="Nagata Y."/>
            <person name="Numata M."/>
            <person name="Tsuchikane K."/>
            <person name="Hosoyama A."/>
            <person name="Yamazoe A."/>
            <person name="Tsuda M."/>
            <person name="Fujita N."/>
            <person name="Kawai F."/>
        </authorList>
    </citation>
    <scope>NUCLEOTIDE SEQUENCE [LARGE SCALE GENOMIC DNA]</scope>
    <source>
        <strain evidence="5 6">203N</strain>
    </source>
</reference>